<organism evidence="2 3">
    <name type="scientific">Lolium multiflorum</name>
    <name type="common">Italian ryegrass</name>
    <name type="synonym">Lolium perenne subsp. multiflorum</name>
    <dbReference type="NCBI Taxonomy" id="4521"/>
    <lineage>
        <taxon>Eukaryota</taxon>
        <taxon>Viridiplantae</taxon>
        <taxon>Streptophyta</taxon>
        <taxon>Embryophyta</taxon>
        <taxon>Tracheophyta</taxon>
        <taxon>Spermatophyta</taxon>
        <taxon>Magnoliopsida</taxon>
        <taxon>Liliopsida</taxon>
        <taxon>Poales</taxon>
        <taxon>Poaceae</taxon>
        <taxon>BOP clade</taxon>
        <taxon>Pooideae</taxon>
        <taxon>Poodae</taxon>
        <taxon>Poeae</taxon>
        <taxon>Poeae Chloroplast Group 2 (Poeae type)</taxon>
        <taxon>Loliodinae</taxon>
        <taxon>Loliinae</taxon>
        <taxon>Lolium</taxon>
    </lineage>
</organism>
<reference evidence="2" key="1">
    <citation type="submission" date="2023-07" db="EMBL/GenBank/DDBJ databases">
        <title>A chromosome-level genome assembly of Lolium multiflorum.</title>
        <authorList>
            <person name="Chen Y."/>
            <person name="Copetti D."/>
            <person name="Kolliker R."/>
            <person name="Studer B."/>
        </authorList>
    </citation>
    <scope>NUCLEOTIDE SEQUENCE</scope>
    <source>
        <strain evidence="2">02402/16</strain>
        <tissue evidence="2">Leaf</tissue>
    </source>
</reference>
<name>A0AAD8SWS3_LOLMU</name>
<dbReference type="EMBL" id="JAUUTY010000003">
    <property type="protein sequence ID" value="KAK1665046.1"/>
    <property type="molecule type" value="Genomic_DNA"/>
</dbReference>
<proteinExistence type="predicted"/>
<gene>
    <name evidence="2" type="ORF">QYE76_053205</name>
</gene>
<feature type="region of interest" description="Disordered" evidence="1">
    <location>
        <begin position="67"/>
        <end position="94"/>
    </location>
</feature>
<accession>A0AAD8SWS3</accession>
<feature type="compositionally biased region" description="Pro residues" evidence="1">
    <location>
        <begin position="82"/>
        <end position="92"/>
    </location>
</feature>
<sequence>MREGAGLHPGMPVTARSVAKLLPAAPSDPPRPMDAMSCLAPHPASFLPNTSSQAYYTDAAIARALNSSMPDHYSPGTASTSSPPPPPPPRRPPLLRRHQRAFRSKRADVPLPADPDLDVVTFLATRRHSGVVALVDAATGRTTTFAELWRAVAGAATALSAPPFSIAKPLRHYVEQVLGGRG</sequence>
<protein>
    <submittedName>
        <fullName evidence="2">Uncharacterized protein</fullName>
    </submittedName>
</protein>
<comment type="caution">
    <text evidence="2">The sequence shown here is derived from an EMBL/GenBank/DDBJ whole genome shotgun (WGS) entry which is preliminary data.</text>
</comment>
<evidence type="ECO:0000313" key="2">
    <source>
        <dbReference type="EMBL" id="KAK1665046.1"/>
    </source>
</evidence>
<evidence type="ECO:0000313" key="3">
    <source>
        <dbReference type="Proteomes" id="UP001231189"/>
    </source>
</evidence>
<dbReference type="Proteomes" id="UP001231189">
    <property type="component" value="Unassembled WGS sequence"/>
</dbReference>
<dbReference type="AlphaFoldDB" id="A0AAD8SWS3"/>
<evidence type="ECO:0000256" key="1">
    <source>
        <dbReference type="SAM" id="MobiDB-lite"/>
    </source>
</evidence>
<keyword evidence="3" id="KW-1185">Reference proteome</keyword>